<comment type="caution">
    <text evidence="3">The sequence shown here is derived from an EMBL/GenBank/DDBJ whole genome shotgun (WGS) entry which is preliminary data.</text>
</comment>
<name>A0ABR2ZNM7_9AGAR</name>
<feature type="region of interest" description="Disordered" evidence="1">
    <location>
        <begin position="156"/>
        <end position="197"/>
    </location>
</feature>
<dbReference type="Proteomes" id="UP001437256">
    <property type="component" value="Unassembled WGS sequence"/>
</dbReference>
<feature type="compositionally biased region" description="Acidic residues" evidence="1">
    <location>
        <begin position="159"/>
        <end position="168"/>
    </location>
</feature>
<evidence type="ECO:0000259" key="2">
    <source>
        <dbReference type="Pfam" id="PF20209"/>
    </source>
</evidence>
<organism evidence="3 4">
    <name type="scientific">Marasmius tenuissimus</name>
    <dbReference type="NCBI Taxonomy" id="585030"/>
    <lineage>
        <taxon>Eukaryota</taxon>
        <taxon>Fungi</taxon>
        <taxon>Dikarya</taxon>
        <taxon>Basidiomycota</taxon>
        <taxon>Agaricomycotina</taxon>
        <taxon>Agaricomycetes</taxon>
        <taxon>Agaricomycetidae</taxon>
        <taxon>Agaricales</taxon>
        <taxon>Marasmiineae</taxon>
        <taxon>Marasmiaceae</taxon>
        <taxon>Marasmius</taxon>
    </lineage>
</organism>
<protein>
    <recommendedName>
        <fullName evidence="2">DUF6570 domain-containing protein</fullName>
    </recommendedName>
</protein>
<evidence type="ECO:0000313" key="3">
    <source>
        <dbReference type="EMBL" id="KAL0063023.1"/>
    </source>
</evidence>
<dbReference type="InterPro" id="IPR046700">
    <property type="entry name" value="DUF6570"/>
</dbReference>
<proteinExistence type="predicted"/>
<evidence type="ECO:0000256" key="1">
    <source>
        <dbReference type="SAM" id="MobiDB-lite"/>
    </source>
</evidence>
<evidence type="ECO:0000313" key="4">
    <source>
        <dbReference type="Proteomes" id="UP001437256"/>
    </source>
</evidence>
<reference evidence="3 4" key="1">
    <citation type="submission" date="2024-05" db="EMBL/GenBank/DDBJ databases">
        <title>A draft genome resource for the thread blight pathogen Marasmius tenuissimus strain MS-2.</title>
        <authorList>
            <person name="Yulfo-Soto G.E."/>
            <person name="Baruah I.K."/>
            <person name="Amoako-Attah I."/>
            <person name="Bukari Y."/>
            <person name="Meinhardt L.W."/>
            <person name="Bailey B.A."/>
            <person name="Cohen S.P."/>
        </authorList>
    </citation>
    <scope>NUCLEOTIDE SEQUENCE [LARGE SCALE GENOMIC DNA]</scope>
    <source>
        <strain evidence="3 4">MS-2</strain>
    </source>
</reference>
<dbReference type="Pfam" id="PF20209">
    <property type="entry name" value="DUF6570"/>
    <property type="match status" value="1"/>
</dbReference>
<gene>
    <name evidence="3" type="ORF">AAF712_010046</name>
</gene>
<sequence>MDHPTKEETCVALLTMMTRKLSGSGLVRLIHHLELRVSIQGHQQQPSIRQLRRTVYNYIKKVRAGKGVRVMMSNAQRGDIFERDEANWPPTITQTQKDGFIRKFDQMLSESCQLFVCASCAVPKPLADRSTVSANNPSIDLGLLVRPDLRSKDIKISDSLEDPDEGDAEVEKGVDDDGDGEDDLSHETTDGLMYDDTELPLLVYDPDTDEEDDSCEQDDPGYAIETIQDEEAVNHMSVEQTGPDLNMADAKRDDLDEELDTLLMMATERRDPNRSGGIAFKPWLADGFRIPDSEFHDHSTLANLLLEPAGVEVNNTDANHQIHLCSTCMSALKKKQVPVFAIANRMYLGAVPSVLKDLSTVEQNMVARCRTKVFLLKLQSEEDNKQGKISQRGFHGHIVVHPQQPTSITNVLPPLMDEITNPVCVIFIGPRPPTEDWLKANAKPLCIRPGKV</sequence>
<feature type="domain" description="DUF6570" evidence="2">
    <location>
        <begin position="334"/>
        <end position="452"/>
    </location>
</feature>
<dbReference type="EMBL" id="JBBXMP010000089">
    <property type="protein sequence ID" value="KAL0063023.1"/>
    <property type="molecule type" value="Genomic_DNA"/>
</dbReference>
<keyword evidence="4" id="KW-1185">Reference proteome</keyword>
<accession>A0ABR2ZNM7</accession>